<proteinExistence type="predicted"/>
<reference evidence="1" key="1">
    <citation type="submission" date="2020-04" db="EMBL/GenBank/DDBJ databases">
        <authorList>
            <person name="Chiriac C."/>
            <person name="Salcher M."/>
            <person name="Ghai R."/>
            <person name="Kavagutti S V."/>
        </authorList>
    </citation>
    <scope>NUCLEOTIDE SEQUENCE</scope>
</reference>
<sequence length="75" mass="8805">MITTTETQKIYADHGINLAPAEITEITADANDCEIKDFRNLTAHEWVVRWVKEELRENMDSPLFSERLEYDFSKN</sequence>
<gene>
    <name evidence="1" type="ORF">UFOVP259_11</name>
</gene>
<evidence type="ECO:0000313" key="1">
    <source>
        <dbReference type="EMBL" id="CAB4132275.1"/>
    </source>
</evidence>
<organism evidence="1">
    <name type="scientific">uncultured Caudovirales phage</name>
    <dbReference type="NCBI Taxonomy" id="2100421"/>
    <lineage>
        <taxon>Viruses</taxon>
        <taxon>Duplodnaviria</taxon>
        <taxon>Heunggongvirae</taxon>
        <taxon>Uroviricota</taxon>
        <taxon>Caudoviricetes</taxon>
        <taxon>Peduoviridae</taxon>
        <taxon>Maltschvirus</taxon>
        <taxon>Maltschvirus maltsch</taxon>
    </lineage>
</organism>
<name>A0A6J5LE44_9CAUD</name>
<protein>
    <submittedName>
        <fullName evidence="1">Uncharacterized protein</fullName>
    </submittedName>
</protein>
<accession>A0A6J5LE44</accession>
<dbReference type="EMBL" id="LR796261">
    <property type="protein sequence ID" value="CAB4132275.1"/>
    <property type="molecule type" value="Genomic_DNA"/>
</dbReference>